<protein>
    <submittedName>
        <fullName evidence="2">Uncharacterized protein</fullName>
    </submittedName>
</protein>
<name>A0A940WMW5_9ACTN</name>
<evidence type="ECO:0000313" key="3">
    <source>
        <dbReference type="Proteomes" id="UP000674234"/>
    </source>
</evidence>
<evidence type="ECO:0000256" key="1">
    <source>
        <dbReference type="SAM" id="MobiDB-lite"/>
    </source>
</evidence>
<keyword evidence="3" id="KW-1185">Reference proteome</keyword>
<dbReference type="EMBL" id="JAFCNB010000003">
    <property type="protein sequence ID" value="MBP2703554.1"/>
    <property type="molecule type" value="Genomic_DNA"/>
</dbReference>
<proteinExistence type="predicted"/>
<feature type="region of interest" description="Disordered" evidence="1">
    <location>
        <begin position="1"/>
        <end position="26"/>
    </location>
</feature>
<dbReference type="Proteomes" id="UP000674234">
    <property type="component" value="Unassembled WGS sequence"/>
</dbReference>
<dbReference type="RefSeq" id="WP_210154865.1">
    <property type="nucleotide sequence ID" value="NZ_JAFCNB010000003.1"/>
</dbReference>
<dbReference type="AlphaFoldDB" id="A0A940WMW5"/>
<evidence type="ECO:0000313" key="2">
    <source>
        <dbReference type="EMBL" id="MBP2703554.1"/>
    </source>
</evidence>
<comment type="caution">
    <text evidence="2">The sequence shown here is derived from an EMBL/GenBank/DDBJ whole genome shotgun (WGS) entry which is preliminary data.</text>
</comment>
<reference evidence="2" key="1">
    <citation type="submission" date="2021-02" db="EMBL/GenBank/DDBJ databases">
        <title>Draft genome sequence of Microbispora sp. RL4-1S isolated from rice leaves in Thailand.</title>
        <authorList>
            <person name="Muangham S."/>
            <person name="Duangmal K."/>
        </authorList>
    </citation>
    <scope>NUCLEOTIDE SEQUENCE</scope>
    <source>
        <strain evidence="2">RL4-1S</strain>
    </source>
</reference>
<organism evidence="2 3">
    <name type="scientific">Microbispora oryzae</name>
    <dbReference type="NCBI Taxonomy" id="2806554"/>
    <lineage>
        <taxon>Bacteria</taxon>
        <taxon>Bacillati</taxon>
        <taxon>Actinomycetota</taxon>
        <taxon>Actinomycetes</taxon>
        <taxon>Streptosporangiales</taxon>
        <taxon>Streptosporangiaceae</taxon>
        <taxon>Microbispora</taxon>
    </lineage>
</organism>
<sequence>MESLAAVPPDEGAFPKAAQSDPGPDVERLYRERFGDPVDLERELFRSAPLAPIPEFEALDHLHRLVAARDGHSACPHCWQAERQVRTAGRDCTHYRGI</sequence>
<gene>
    <name evidence="2" type="ORF">JOL79_07040</name>
</gene>
<accession>A0A940WMW5</accession>